<proteinExistence type="predicted"/>
<evidence type="ECO:0000259" key="1">
    <source>
        <dbReference type="Pfam" id="PF14550"/>
    </source>
</evidence>
<dbReference type="EMBL" id="LR796337">
    <property type="protein sequence ID" value="CAB4137127.1"/>
    <property type="molecule type" value="Genomic_DNA"/>
</dbReference>
<sequence>MEKELPIYKLTISEDLESKVEVDAVALVDMPAIGEGFFAFNQQMSFAVVNEEERVVIGPAMIPDKPIYRVDPDGKEYYVYFPKKEIRTIAEKFYRKGFQNNGNEMHDGAKPVDMVYFMSWIADESKGIPKMKQFENLPDGTWFLGAKILSEDAWAKVKDGTFRGFSVEGEFNMTPMQMRSKEENIIDQLKELLRYAV</sequence>
<accession>A0A6J5LVN5</accession>
<gene>
    <name evidence="2" type="ORF">UFOVP318_8</name>
</gene>
<organism evidence="2">
    <name type="scientific">uncultured Caudovirales phage</name>
    <dbReference type="NCBI Taxonomy" id="2100421"/>
    <lineage>
        <taxon>Viruses</taxon>
        <taxon>Duplodnaviria</taxon>
        <taxon>Heunggongvirae</taxon>
        <taxon>Uroviricota</taxon>
        <taxon>Caudoviricetes</taxon>
        <taxon>Peduoviridae</taxon>
        <taxon>Maltschvirus</taxon>
        <taxon>Maltschvirus maltsch</taxon>
    </lineage>
</organism>
<feature type="domain" description="Phage-like element PBSX protein XkdF" evidence="1">
    <location>
        <begin position="50"/>
        <end position="170"/>
    </location>
</feature>
<evidence type="ECO:0000313" key="2">
    <source>
        <dbReference type="EMBL" id="CAB4137127.1"/>
    </source>
</evidence>
<dbReference type="InterPro" id="IPR027924">
    <property type="entry name" value="XkdF"/>
</dbReference>
<dbReference type="Pfam" id="PF14550">
    <property type="entry name" value="Peptidase_S78_2"/>
    <property type="match status" value="1"/>
</dbReference>
<protein>
    <submittedName>
        <fullName evidence="2">Phage-like element PBSX protein, XkdF</fullName>
    </submittedName>
</protein>
<reference evidence="2" key="1">
    <citation type="submission" date="2020-04" db="EMBL/GenBank/DDBJ databases">
        <authorList>
            <person name="Chiriac C."/>
            <person name="Salcher M."/>
            <person name="Ghai R."/>
            <person name="Kavagutti S V."/>
        </authorList>
    </citation>
    <scope>NUCLEOTIDE SEQUENCE</scope>
</reference>
<name>A0A6J5LVN5_9CAUD</name>